<dbReference type="Proteomes" id="UP001174136">
    <property type="component" value="Unassembled WGS sequence"/>
</dbReference>
<proteinExistence type="predicted"/>
<dbReference type="EMBL" id="JAOPHQ010006030">
    <property type="protein sequence ID" value="KAK0133040.1"/>
    <property type="molecule type" value="Genomic_DNA"/>
</dbReference>
<sequence>MYHLHLPLLSRGRGTSTNAHLKGPPPPTPPPTSVTTLSIHERDVNKLFKRQNPRKAAGPDSVSPSTLKHCADQLSPVFTDIFNTSPSPQSCVLSPLLFSLYTNSCTSSHQSVKLLKFADDTTLI</sequence>
<dbReference type="AlphaFoldDB" id="A0AA47NPV2"/>
<dbReference type="InterPro" id="IPR000477">
    <property type="entry name" value="RT_dom"/>
</dbReference>
<feature type="domain" description="Reverse transcriptase" evidence="2">
    <location>
        <begin position="1"/>
        <end position="124"/>
    </location>
</feature>
<evidence type="ECO:0000313" key="4">
    <source>
        <dbReference type="Proteomes" id="UP001174136"/>
    </source>
</evidence>
<organism evidence="3 4">
    <name type="scientific">Merluccius polli</name>
    <name type="common">Benguela hake</name>
    <name type="synonym">Merluccius cadenati</name>
    <dbReference type="NCBI Taxonomy" id="89951"/>
    <lineage>
        <taxon>Eukaryota</taxon>
        <taxon>Metazoa</taxon>
        <taxon>Chordata</taxon>
        <taxon>Craniata</taxon>
        <taxon>Vertebrata</taxon>
        <taxon>Euteleostomi</taxon>
        <taxon>Actinopterygii</taxon>
        <taxon>Neopterygii</taxon>
        <taxon>Teleostei</taxon>
        <taxon>Neoteleostei</taxon>
        <taxon>Acanthomorphata</taxon>
        <taxon>Zeiogadaria</taxon>
        <taxon>Gadariae</taxon>
        <taxon>Gadiformes</taxon>
        <taxon>Gadoidei</taxon>
        <taxon>Merlucciidae</taxon>
        <taxon>Merluccius</taxon>
    </lineage>
</organism>
<dbReference type="PROSITE" id="PS50878">
    <property type="entry name" value="RT_POL"/>
    <property type="match status" value="1"/>
</dbReference>
<protein>
    <recommendedName>
        <fullName evidence="2">Reverse transcriptase domain-containing protein</fullName>
    </recommendedName>
</protein>
<feature type="region of interest" description="Disordered" evidence="1">
    <location>
        <begin position="1"/>
        <end position="36"/>
    </location>
</feature>
<reference evidence="3" key="1">
    <citation type="journal article" date="2023" name="Front. Mar. Sci.">
        <title>A new Merluccius polli reference genome to investigate the effects of global change in West African waters.</title>
        <authorList>
            <person name="Mateo J.L."/>
            <person name="Blanco-Fernandez C."/>
            <person name="Garcia-Vazquez E."/>
            <person name="Machado-Schiaffino G."/>
        </authorList>
    </citation>
    <scope>NUCLEOTIDE SEQUENCE</scope>
    <source>
        <strain evidence="3">C29</strain>
        <tissue evidence="3">Fin</tissue>
    </source>
</reference>
<keyword evidence="4" id="KW-1185">Reference proteome</keyword>
<evidence type="ECO:0000256" key="1">
    <source>
        <dbReference type="SAM" id="MobiDB-lite"/>
    </source>
</evidence>
<gene>
    <name evidence="3" type="ORF">N1851_031599</name>
</gene>
<comment type="caution">
    <text evidence="3">The sequence shown here is derived from an EMBL/GenBank/DDBJ whole genome shotgun (WGS) entry which is preliminary data.</text>
</comment>
<name>A0AA47NPV2_MERPO</name>
<accession>A0AA47NPV2</accession>
<evidence type="ECO:0000259" key="2">
    <source>
        <dbReference type="PROSITE" id="PS50878"/>
    </source>
</evidence>
<feature type="compositionally biased region" description="Pro residues" evidence="1">
    <location>
        <begin position="23"/>
        <end position="32"/>
    </location>
</feature>
<evidence type="ECO:0000313" key="3">
    <source>
        <dbReference type="EMBL" id="KAK0133040.1"/>
    </source>
</evidence>